<protein>
    <recommendedName>
        <fullName evidence="4">DNA methylase N-4/N-6 domain-containing protein</fullName>
    </recommendedName>
</protein>
<accession>A0A0F9M264</accession>
<dbReference type="Gene3D" id="3.40.50.150">
    <property type="entry name" value="Vaccinia Virus protein VP39"/>
    <property type="match status" value="1"/>
</dbReference>
<evidence type="ECO:0000256" key="3">
    <source>
        <dbReference type="SAM" id="MobiDB-lite"/>
    </source>
</evidence>
<keyword evidence="1" id="KW-0489">Methyltransferase</keyword>
<proteinExistence type="predicted"/>
<dbReference type="PRINTS" id="PR00508">
    <property type="entry name" value="S21N4MTFRASE"/>
</dbReference>
<evidence type="ECO:0000313" key="5">
    <source>
        <dbReference type="EMBL" id="KKM93436.1"/>
    </source>
</evidence>
<gene>
    <name evidence="5" type="ORF">LCGC14_1208280</name>
</gene>
<comment type="caution">
    <text evidence="5">The sequence shown here is derived from an EMBL/GenBank/DDBJ whole genome shotgun (WGS) entry which is preliminary data.</text>
</comment>
<dbReference type="PANTHER" id="PTHR13370:SF3">
    <property type="entry name" value="TRNA (GUANINE(10)-N2)-METHYLTRANSFERASE HOMOLOG"/>
    <property type="match status" value="1"/>
</dbReference>
<dbReference type="InterPro" id="IPR001091">
    <property type="entry name" value="RM_Methyltransferase"/>
</dbReference>
<dbReference type="EMBL" id="LAZR01006264">
    <property type="protein sequence ID" value="KKM93436.1"/>
    <property type="molecule type" value="Genomic_DNA"/>
</dbReference>
<dbReference type="PANTHER" id="PTHR13370">
    <property type="entry name" value="RNA METHYLASE-RELATED"/>
    <property type="match status" value="1"/>
</dbReference>
<dbReference type="InterPro" id="IPR029063">
    <property type="entry name" value="SAM-dependent_MTases_sf"/>
</dbReference>
<organism evidence="5">
    <name type="scientific">marine sediment metagenome</name>
    <dbReference type="NCBI Taxonomy" id="412755"/>
    <lineage>
        <taxon>unclassified sequences</taxon>
        <taxon>metagenomes</taxon>
        <taxon>ecological metagenomes</taxon>
    </lineage>
</organism>
<evidence type="ECO:0000256" key="1">
    <source>
        <dbReference type="ARBA" id="ARBA00022603"/>
    </source>
</evidence>
<dbReference type="GO" id="GO:0008170">
    <property type="term" value="F:N-methyltransferase activity"/>
    <property type="evidence" value="ECO:0007669"/>
    <property type="project" value="InterPro"/>
</dbReference>
<name>A0A0F9M264_9ZZZZ</name>
<evidence type="ECO:0000259" key="4">
    <source>
        <dbReference type="Pfam" id="PF01555"/>
    </source>
</evidence>
<feature type="region of interest" description="Disordered" evidence="3">
    <location>
        <begin position="139"/>
        <end position="160"/>
    </location>
</feature>
<dbReference type="Pfam" id="PF01555">
    <property type="entry name" value="N6_N4_Mtase"/>
    <property type="match status" value="1"/>
</dbReference>
<sequence length="232" mass="26252">MASPYYQEGGVTIYHGDAREIVPQLKDVEAVITDPIWPNSLPQWRGFGPKRLLGDICKLLPATTERVVIHLGCDSDPRFLRAVPARWPFLRVCWLDYARPSYKGRLLYTGDVAYAFGVPPAFIPGRQIMSGMCRSGRIDRDNHRGTGQKQHKTSQQEKYDALPHPAARRLEHVRWLVNQFSDFHVLDPFMGSGTTLVAAKHLNRKAIGIEINEEYCELAVKRLAQSVMELGV</sequence>
<dbReference type="InterPro" id="IPR002941">
    <property type="entry name" value="DNA_methylase_N4/N6"/>
</dbReference>
<dbReference type="GO" id="GO:0003677">
    <property type="term" value="F:DNA binding"/>
    <property type="evidence" value="ECO:0007669"/>
    <property type="project" value="InterPro"/>
</dbReference>
<reference evidence="5" key="1">
    <citation type="journal article" date="2015" name="Nature">
        <title>Complex archaea that bridge the gap between prokaryotes and eukaryotes.</title>
        <authorList>
            <person name="Spang A."/>
            <person name="Saw J.H."/>
            <person name="Jorgensen S.L."/>
            <person name="Zaremba-Niedzwiedzka K."/>
            <person name="Martijn J."/>
            <person name="Lind A.E."/>
            <person name="van Eijk R."/>
            <person name="Schleper C."/>
            <person name="Guy L."/>
            <person name="Ettema T.J."/>
        </authorList>
    </citation>
    <scope>NUCLEOTIDE SEQUENCE</scope>
</reference>
<keyword evidence="2" id="KW-0808">Transferase</keyword>
<evidence type="ECO:0000256" key="2">
    <source>
        <dbReference type="ARBA" id="ARBA00022679"/>
    </source>
</evidence>
<dbReference type="GO" id="GO:0032259">
    <property type="term" value="P:methylation"/>
    <property type="evidence" value="ECO:0007669"/>
    <property type="project" value="UniProtKB-KW"/>
</dbReference>
<dbReference type="AlphaFoldDB" id="A0A0F9M264"/>
<dbReference type="SUPFAM" id="SSF53335">
    <property type="entry name" value="S-adenosyl-L-methionine-dependent methyltransferases"/>
    <property type="match status" value="1"/>
</dbReference>
<feature type="domain" description="DNA methylase N-4/N-6" evidence="4">
    <location>
        <begin position="162"/>
        <end position="221"/>
    </location>
</feature>
<dbReference type="GO" id="GO:0005737">
    <property type="term" value="C:cytoplasm"/>
    <property type="evidence" value="ECO:0007669"/>
    <property type="project" value="TreeGrafter"/>
</dbReference>